<reference evidence="1 2" key="1">
    <citation type="journal article" date="2021" name="BMC Genomics">
        <title>Datura genome reveals duplications of psychoactive alkaloid biosynthetic genes and high mutation rate following tissue culture.</title>
        <authorList>
            <person name="Rajewski A."/>
            <person name="Carter-House D."/>
            <person name="Stajich J."/>
            <person name="Litt A."/>
        </authorList>
    </citation>
    <scope>NUCLEOTIDE SEQUENCE [LARGE SCALE GENOMIC DNA]</scope>
    <source>
        <strain evidence="1">AR-01</strain>
    </source>
</reference>
<name>A0ABS8RV22_DATST</name>
<protein>
    <submittedName>
        <fullName evidence="1">Uncharacterized protein</fullName>
    </submittedName>
</protein>
<evidence type="ECO:0000313" key="1">
    <source>
        <dbReference type="EMBL" id="MCD7450636.1"/>
    </source>
</evidence>
<gene>
    <name evidence="1" type="ORF">HAX54_007822</name>
</gene>
<accession>A0ABS8RV22</accession>
<sequence length="94" mass="11014">MFEKKETYPSYSGDFLATGRALMDSKKYEIMFHIKNESITFKSGRGQLLPIGVRYICVVHVEHEVGRVSEHTMDEFPKRKKAKFAWVKPYFYGT</sequence>
<keyword evidence="2" id="KW-1185">Reference proteome</keyword>
<dbReference type="Proteomes" id="UP000823775">
    <property type="component" value="Unassembled WGS sequence"/>
</dbReference>
<organism evidence="1 2">
    <name type="scientific">Datura stramonium</name>
    <name type="common">Jimsonweed</name>
    <name type="synonym">Common thornapple</name>
    <dbReference type="NCBI Taxonomy" id="4076"/>
    <lineage>
        <taxon>Eukaryota</taxon>
        <taxon>Viridiplantae</taxon>
        <taxon>Streptophyta</taxon>
        <taxon>Embryophyta</taxon>
        <taxon>Tracheophyta</taxon>
        <taxon>Spermatophyta</taxon>
        <taxon>Magnoliopsida</taxon>
        <taxon>eudicotyledons</taxon>
        <taxon>Gunneridae</taxon>
        <taxon>Pentapetalae</taxon>
        <taxon>asterids</taxon>
        <taxon>lamiids</taxon>
        <taxon>Solanales</taxon>
        <taxon>Solanaceae</taxon>
        <taxon>Solanoideae</taxon>
        <taxon>Datureae</taxon>
        <taxon>Datura</taxon>
    </lineage>
</organism>
<evidence type="ECO:0000313" key="2">
    <source>
        <dbReference type="Proteomes" id="UP000823775"/>
    </source>
</evidence>
<proteinExistence type="predicted"/>
<dbReference type="EMBL" id="JACEIK010000140">
    <property type="protein sequence ID" value="MCD7450636.1"/>
    <property type="molecule type" value="Genomic_DNA"/>
</dbReference>
<comment type="caution">
    <text evidence="1">The sequence shown here is derived from an EMBL/GenBank/DDBJ whole genome shotgun (WGS) entry which is preliminary data.</text>
</comment>